<accession>A0ABQ0WNG1</accession>
<sequence length="60" mass="6740">MGGQKGEQAFSSLVGFEVLCELRFIVGKSRDREQLEATGRTVAQLQHLPMNRKLWHNVAA</sequence>
<evidence type="ECO:0000313" key="2">
    <source>
        <dbReference type="Proteomes" id="UP000321726"/>
    </source>
</evidence>
<reference evidence="1 2" key="1">
    <citation type="submission" date="2019-07" db="EMBL/GenBank/DDBJ databases">
        <title>Whole genome shotgun sequence of Halomonas cupida NBRC 102219.</title>
        <authorList>
            <person name="Hosoyama A."/>
            <person name="Uohara A."/>
            <person name="Ohji S."/>
            <person name="Ichikawa N."/>
        </authorList>
    </citation>
    <scope>NUCLEOTIDE SEQUENCE [LARGE SCALE GENOMIC DNA]</scope>
    <source>
        <strain evidence="1 2">NBRC 102219</strain>
    </source>
</reference>
<dbReference type="Proteomes" id="UP000321726">
    <property type="component" value="Unassembled WGS sequence"/>
</dbReference>
<dbReference type="EMBL" id="BJXU01000210">
    <property type="protein sequence ID" value="GEN26332.1"/>
    <property type="molecule type" value="Genomic_DNA"/>
</dbReference>
<comment type="caution">
    <text evidence="1">The sequence shown here is derived from an EMBL/GenBank/DDBJ whole genome shotgun (WGS) entry which is preliminary data.</text>
</comment>
<evidence type="ECO:0008006" key="3">
    <source>
        <dbReference type="Google" id="ProtNLM"/>
    </source>
</evidence>
<gene>
    <name evidence="1" type="ORF">HCU01_42810</name>
</gene>
<organism evidence="1 2">
    <name type="scientific">Halomonas cupida</name>
    <dbReference type="NCBI Taxonomy" id="44933"/>
    <lineage>
        <taxon>Bacteria</taxon>
        <taxon>Pseudomonadati</taxon>
        <taxon>Pseudomonadota</taxon>
        <taxon>Gammaproteobacteria</taxon>
        <taxon>Oceanospirillales</taxon>
        <taxon>Halomonadaceae</taxon>
        <taxon>Halomonas</taxon>
    </lineage>
</organism>
<evidence type="ECO:0000313" key="1">
    <source>
        <dbReference type="EMBL" id="GEN26332.1"/>
    </source>
</evidence>
<name>A0ABQ0WNG1_9GAMM</name>
<keyword evidence="2" id="KW-1185">Reference proteome</keyword>
<protein>
    <recommendedName>
        <fullName evidence="3">Transposase, Mutator family</fullName>
    </recommendedName>
</protein>
<proteinExistence type="predicted"/>